<dbReference type="PANTHER" id="PTHR43355:SF2">
    <property type="entry name" value="FLAVIN REDUCTASE (NADPH)"/>
    <property type="match status" value="1"/>
</dbReference>
<dbReference type="STRING" id="626937.HMPREF3293_00964"/>
<evidence type="ECO:0000313" key="3">
    <source>
        <dbReference type="Proteomes" id="UP000070366"/>
    </source>
</evidence>
<organism evidence="2 3">
    <name type="scientific">Christensenella minuta</name>
    <dbReference type="NCBI Taxonomy" id="626937"/>
    <lineage>
        <taxon>Bacteria</taxon>
        <taxon>Bacillati</taxon>
        <taxon>Bacillota</taxon>
        <taxon>Clostridia</taxon>
        <taxon>Christensenellales</taxon>
        <taxon>Christensenellaceae</taxon>
        <taxon>Christensenella</taxon>
    </lineage>
</organism>
<dbReference type="SUPFAM" id="SSF51735">
    <property type="entry name" value="NAD(P)-binding Rossmann-fold domains"/>
    <property type="match status" value="1"/>
</dbReference>
<dbReference type="EMBL" id="LSZW01000047">
    <property type="protein sequence ID" value="KXK66227.1"/>
    <property type="molecule type" value="Genomic_DNA"/>
</dbReference>
<dbReference type="InterPro" id="IPR036291">
    <property type="entry name" value="NAD(P)-bd_dom_sf"/>
</dbReference>
<evidence type="ECO:0000313" key="2">
    <source>
        <dbReference type="EMBL" id="KXK66227.1"/>
    </source>
</evidence>
<dbReference type="OrthoDB" id="9785372at2"/>
<dbReference type="AlphaFoldDB" id="A0A136Q6C8"/>
<evidence type="ECO:0000259" key="1">
    <source>
        <dbReference type="Pfam" id="PF13460"/>
    </source>
</evidence>
<dbReference type="GO" id="GO:0016646">
    <property type="term" value="F:oxidoreductase activity, acting on the CH-NH group of donors, NAD or NADP as acceptor"/>
    <property type="evidence" value="ECO:0007669"/>
    <property type="project" value="TreeGrafter"/>
</dbReference>
<name>A0A136Q6C8_9FIRM</name>
<dbReference type="Proteomes" id="UP000070366">
    <property type="component" value="Unassembled WGS sequence"/>
</dbReference>
<dbReference type="InterPro" id="IPR016040">
    <property type="entry name" value="NAD(P)-bd_dom"/>
</dbReference>
<feature type="domain" description="NAD(P)-binding" evidence="1">
    <location>
        <begin position="7"/>
        <end position="196"/>
    </location>
</feature>
<dbReference type="PANTHER" id="PTHR43355">
    <property type="entry name" value="FLAVIN REDUCTASE (NADPH)"/>
    <property type="match status" value="1"/>
</dbReference>
<dbReference type="Pfam" id="PF13460">
    <property type="entry name" value="NAD_binding_10"/>
    <property type="match status" value="1"/>
</dbReference>
<reference evidence="2 3" key="1">
    <citation type="submission" date="2016-02" db="EMBL/GenBank/DDBJ databases">
        <authorList>
            <person name="Wen L."/>
            <person name="He K."/>
            <person name="Yang H."/>
        </authorList>
    </citation>
    <scope>NUCLEOTIDE SEQUENCE [LARGE SCALE GENOMIC DNA]</scope>
    <source>
        <strain evidence="2 3">DSM 22607</strain>
    </source>
</reference>
<dbReference type="RefSeq" id="WP_066520429.1">
    <property type="nucleotide sequence ID" value="NZ_CABMOF010000003.1"/>
</dbReference>
<dbReference type="CDD" id="cd05244">
    <property type="entry name" value="BVR-B_like_SDR_a"/>
    <property type="match status" value="1"/>
</dbReference>
<protein>
    <submittedName>
        <fullName evidence="2">NAD dependent epimerase/dehydratase family protein</fullName>
    </submittedName>
</protein>
<sequence>MKIAVIGASGKSGSVITKEALARGHKVTGIVRDASKDVPAQAQKMTKDILALTYDDLKDYDAIVDAFGVWAEKDLPQHKTSLMHLADVLSGKPNRLLVVGGAGGLYVDPQHTTRVMDTPDFPDTFKPLAINMCAAFNELKTRNDVNWTYISPSANFDAEGARTGKYRAGGEELLVNSAGQSEISYADYAIAMVDEIENGEHIKERFTVVGG</sequence>
<dbReference type="Gene3D" id="3.40.50.720">
    <property type="entry name" value="NAD(P)-binding Rossmann-like Domain"/>
    <property type="match status" value="1"/>
</dbReference>
<keyword evidence="3" id="KW-1185">Reference proteome</keyword>
<proteinExistence type="predicted"/>
<dbReference type="InterPro" id="IPR051606">
    <property type="entry name" value="Polyketide_Oxido-like"/>
</dbReference>
<gene>
    <name evidence="2" type="ORF">HMPREF3293_00964</name>
</gene>
<dbReference type="KEGG" id="cmiu:B1H56_01785"/>
<dbReference type="PATRIC" id="fig|626937.4.peg.950"/>
<comment type="caution">
    <text evidence="2">The sequence shown here is derived from an EMBL/GenBank/DDBJ whole genome shotgun (WGS) entry which is preliminary data.</text>
</comment>
<accession>A0A136Q6C8</accession>